<dbReference type="InterPro" id="IPR001091">
    <property type="entry name" value="RM_Methyltransferase"/>
</dbReference>
<dbReference type="GO" id="GO:0032259">
    <property type="term" value="P:methylation"/>
    <property type="evidence" value="ECO:0007669"/>
    <property type="project" value="UniProtKB-KW"/>
</dbReference>
<evidence type="ECO:0000259" key="3">
    <source>
        <dbReference type="Pfam" id="PF01555"/>
    </source>
</evidence>
<feature type="non-terminal residue" evidence="4">
    <location>
        <position position="1"/>
    </location>
</feature>
<proteinExistence type="predicted"/>
<feature type="domain" description="DNA methylase N-4/N-6" evidence="3">
    <location>
        <begin position="10"/>
        <end position="80"/>
    </location>
</feature>
<dbReference type="Proteomes" id="UP000649604">
    <property type="component" value="Unassembled WGS sequence"/>
</dbReference>
<dbReference type="PRINTS" id="PR00508">
    <property type="entry name" value="S21N4MTFRASE"/>
</dbReference>
<dbReference type="EMBL" id="WJJP01000729">
    <property type="protein sequence ID" value="MBD3327400.1"/>
    <property type="molecule type" value="Genomic_DNA"/>
</dbReference>
<keyword evidence="2" id="KW-0808">Transferase</keyword>
<reference evidence="4" key="1">
    <citation type="submission" date="2019-11" db="EMBL/GenBank/DDBJ databases">
        <title>Microbial mats filling the niche in hypersaline microbial mats.</title>
        <authorList>
            <person name="Wong H.L."/>
            <person name="Macleod F.I."/>
            <person name="White R.A. III"/>
            <person name="Burns B.P."/>
        </authorList>
    </citation>
    <scope>NUCLEOTIDE SEQUENCE</scope>
    <source>
        <strain evidence="4">Rbin_158</strain>
    </source>
</reference>
<dbReference type="SUPFAM" id="SSF53335">
    <property type="entry name" value="S-adenosyl-L-methionine-dependent methyltransferases"/>
    <property type="match status" value="1"/>
</dbReference>
<keyword evidence="1" id="KW-0489">Methyltransferase</keyword>
<dbReference type="InterPro" id="IPR002941">
    <property type="entry name" value="DNA_methylase_N4/N6"/>
</dbReference>
<comment type="caution">
    <text evidence="4">The sequence shown here is derived from an EMBL/GenBank/DDBJ whole genome shotgun (WGS) entry which is preliminary data.</text>
</comment>
<accession>A0A9D5K079</accession>
<protein>
    <submittedName>
        <fullName evidence="4">Site-specific DNA-methyltransferase</fullName>
    </submittedName>
</protein>
<evidence type="ECO:0000256" key="1">
    <source>
        <dbReference type="ARBA" id="ARBA00022603"/>
    </source>
</evidence>
<evidence type="ECO:0000313" key="4">
    <source>
        <dbReference type="EMBL" id="MBD3327400.1"/>
    </source>
</evidence>
<sequence>EWREWGSRGVWTIASVRANNDHEAKFPVELPERVIKLLTDPEDIVLDCFMGSGSTAIAAIRQNRRYIGIELDPKYVNLSRKNIDREASSLTLC</sequence>
<dbReference type="Pfam" id="PF01555">
    <property type="entry name" value="N6_N4_Mtase"/>
    <property type="match status" value="1"/>
</dbReference>
<dbReference type="GO" id="GO:0003677">
    <property type="term" value="F:DNA binding"/>
    <property type="evidence" value="ECO:0007669"/>
    <property type="project" value="InterPro"/>
</dbReference>
<gene>
    <name evidence="4" type="ORF">GF339_22630</name>
</gene>
<dbReference type="GO" id="GO:0008170">
    <property type="term" value="F:N-methyltransferase activity"/>
    <property type="evidence" value="ECO:0007669"/>
    <property type="project" value="InterPro"/>
</dbReference>
<evidence type="ECO:0000313" key="5">
    <source>
        <dbReference type="Proteomes" id="UP000649604"/>
    </source>
</evidence>
<evidence type="ECO:0000256" key="2">
    <source>
        <dbReference type="ARBA" id="ARBA00022679"/>
    </source>
</evidence>
<dbReference type="Gene3D" id="3.40.50.150">
    <property type="entry name" value="Vaccinia Virus protein VP39"/>
    <property type="match status" value="1"/>
</dbReference>
<name>A0A9D5K079_9BACT</name>
<organism evidence="4 5">
    <name type="scientific">candidate division KSB3 bacterium</name>
    <dbReference type="NCBI Taxonomy" id="2044937"/>
    <lineage>
        <taxon>Bacteria</taxon>
        <taxon>candidate division KSB3</taxon>
    </lineage>
</organism>
<dbReference type="InterPro" id="IPR029063">
    <property type="entry name" value="SAM-dependent_MTases_sf"/>
</dbReference>
<dbReference type="AlphaFoldDB" id="A0A9D5K079"/>